<evidence type="ECO:0000313" key="3">
    <source>
        <dbReference type="Proteomes" id="UP000761264"/>
    </source>
</evidence>
<organism evidence="2 3">
    <name type="scientific">Pelagibius litoralis</name>
    <dbReference type="NCBI Taxonomy" id="374515"/>
    <lineage>
        <taxon>Bacteria</taxon>
        <taxon>Pseudomonadati</taxon>
        <taxon>Pseudomonadota</taxon>
        <taxon>Alphaproteobacteria</taxon>
        <taxon>Rhodospirillales</taxon>
        <taxon>Rhodovibrionaceae</taxon>
        <taxon>Pelagibius</taxon>
    </lineage>
</organism>
<reference evidence="2" key="1">
    <citation type="submission" date="2020-03" db="EMBL/GenBank/DDBJ databases">
        <title>Genome of Pelagibius litoralis DSM 21314T.</title>
        <authorList>
            <person name="Wang G."/>
        </authorList>
    </citation>
    <scope>NUCLEOTIDE SEQUENCE</scope>
    <source>
        <strain evidence="2">DSM 21314</strain>
    </source>
</reference>
<sequence length="299" mass="32887">MSKFLKTTVLALAASAAIGGSAQAAQLFSLNYMTVSAAQPNKPPKLEFFLKDGEYVLGKGAAQRSVKIRVVAKTQNVGRIQYYRVISKNADKQIAKQGGFNAKEMDVTFNHKVSHEELKPLISLGRQVCENSGVRHKVHKDLIKKGLKYKMVVRAIRWNPGAEDYGSGASSTDVQVICNPEKFRVKDVKLSVKYHGSASKCPVKVTVTAKFKTTGPSGKKIKFMYVRGDGEHQTIETKTYGSLGDAVWHKSYTINKSVNRKYMLSLFTSPIATQWVPVKVNCDRAPGGIQHGLPAPTNQ</sequence>
<dbReference type="EMBL" id="JAAQPH010000015">
    <property type="protein sequence ID" value="NIA70683.1"/>
    <property type="molecule type" value="Genomic_DNA"/>
</dbReference>
<gene>
    <name evidence="2" type="ORF">HBA54_18965</name>
</gene>
<keyword evidence="3" id="KW-1185">Reference proteome</keyword>
<keyword evidence="1" id="KW-0732">Signal</keyword>
<proteinExistence type="predicted"/>
<accession>A0A967F055</accession>
<name>A0A967F055_9PROT</name>
<evidence type="ECO:0000313" key="2">
    <source>
        <dbReference type="EMBL" id="NIA70683.1"/>
    </source>
</evidence>
<dbReference type="AlphaFoldDB" id="A0A967F055"/>
<dbReference type="RefSeq" id="WP_167227539.1">
    <property type="nucleotide sequence ID" value="NZ_JAAQPH010000015.1"/>
</dbReference>
<feature type="signal peptide" evidence="1">
    <location>
        <begin position="1"/>
        <end position="24"/>
    </location>
</feature>
<feature type="chain" id="PRO_5036686489" evidence="1">
    <location>
        <begin position="25"/>
        <end position="299"/>
    </location>
</feature>
<evidence type="ECO:0000256" key="1">
    <source>
        <dbReference type="SAM" id="SignalP"/>
    </source>
</evidence>
<comment type="caution">
    <text evidence="2">The sequence shown here is derived from an EMBL/GenBank/DDBJ whole genome shotgun (WGS) entry which is preliminary data.</text>
</comment>
<dbReference type="Proteomes" id="UP000761264">
    <property type="component" value="Unassembled WGS sequence"/>
</dbReference>
<protein>
    <submittedName>
        <fullName evidence="2">Uncharacterized protein</fullName>
    </submittedName>
</protein>